<protein>
    <recommendedName>
        <fullName evidence="5">Extracellular exo-alpha-(1-&gt;5)-L-arabinofuranosidase</fullName>
        <ecNumber evidence="5">3.2.1.55</ecNumber>
    </recommendedName>
</protein>
<dbReference type="KEGG" id="mfy:HH212_23520"/>
<dbReference type="UniPathway" id="UPA00667"/>
<name>A0A7Z2ZUF4_9BURK</name>
<dbReference type="PANTHER" id="PTHR43301">
    <property type="entry name" value="ARABINAN ENDO-1,5-ALPHA-L-ARABINOSIDASE"/>
    <property type="match status" value="1"/>
</dbReference>
<dbReference type="PROSITE" id="PS51257">
    <property type="entry name" value="PROKAR_LIPOPROTEIN"/>
    <property type="match status" value="1"/>
</dbReference>
<feature type="signal peptide" evidence="8">
    <location>
        <begin position="1"/>
        <end position="29"/>
    </location>
</feature>
<reference evidence="9 10" key="1">
    <citation type="submission" date="2020-04" db="EMBL/GenBank/DDBJ databases">
        <title>Genome sequencing of novel species.</title>
        <authorList>
            <person name="Heo J."/>
            <person name="Kim S.-J."/>
            <person name="Kim J.-S."/>
            <person name="Hong S.-B."/>
            <person name="Kwon S.-W."/>
        </authorList>
    </citation>
    <scope>NUCLEOTIDE SEQUENCE [LARGE SCALE GENOMIC DNA]</scope>
    <source>
        <strain evidence="9 10">GN2-R2</strain>
    </source>
</reference>
<comment type="pathway">
    <text evidence="1 5">Glycan metabolism; L-arabinan degradation.</text>
</comment>
<accession>A0A7Z2ZUF4</accession>
<proteinExistence type="inferred from homology"/>
<dbReference type="Pfam" id="PF04616">
    <property type="entry name" value="Glyco_hydro_43"/>
    <property type="match status" value="1"/>
</dbReference>
<organism evidence="9 10">
    <name type="scientific">Massilia forsythiae</name>
    <dbReference type="NCBI Taxonomy" id="2728020"/>
    <lineage>
        <taxon>Bacteria</taxon>
        <taxon>Pseudomonadati</taxon>
        <taxon>Pseudomonadota</taxon>
        <taxon>Betaproteobacteria</taxon>
        <taxon>Burkholderiales</taxon>
        <taxon>Oxalobacteraceae</taxon>
        <taxon>Telluria group</taxon>
        <taxon>Massilia</taxon>
    </lineage>
</organism>
<dbReference type="PANTHER" id="PTHR43301:SF3">
    <property type="entry name" value="ARABINAN ENDO-1,5-ALPHA-L-ARABINOSIDASE A-RELATED"/>
    <property type="match status" value="1"/>
</dbReference>
<sequence length="313" mass="33399">MRFTLPFKQLAALGSLGLACLAPLPAAQAATWTLSGDLVTHDPSMFVEGSTWWVFETSDTGLGVKYSADGHKWTQGVSLFGGGLSWWGAYNGNTKSAWAPDIHVWNGKAIVYYAVSTFGSRHSAIGLATATSIAKGDWVDRGVVLSSNTSDDFNAIDPNFSVDASGQPWLTYGSWSTGIYTVRLDAGTLKPSGSRYRLAADSTGIENAFVMRNGGYYYLFVSKGTCCDGANSTYRIAYGRSTSMTGPYLDKNGVNMVNGGGTVLEAGAGRWIAPGGESVANGAMIRHKKDSTNNYTPIMFISDLAFSNGWPTF</sequence>
<dbReference type="EMBL" id="CP051685">
    <property type="protein sequence ID" value="QJE02621.1"/>
    <property type="molecule type" value="Genomic_DNA"/>
</dbReference>
<dbReference type="EC" id="3.2.1.55" evidence="5"/>
<dbReference type="InterPro" id="IPR023296">
    <property type="entry name" value="Glyco_hydro_beta-prop_sf"/>
</dbReference>
<dbReference type="PIRSF" id="PIRSF026534">
    <property type="entry name" value="Endo_alpha-L-arabinosidase"/>
    <property type="match status" value="1"/>
</dbReference>
<evidence type="ECO:0000256" key="7">
    <source>
        <dbReference type="PIRSR" id="PIRSR606710-2"/>
    </source>
</evidence>
<evidence type="ECO:0000256" key="5">
    <source>
        <dbReference type="PIRNR" id="PIRNR026534"/>
    </source>
</evidence>
<keyword evidence="10" id="KW-1185">Reference proteome</keyword>
<evidence type="ECO:0000256" key="2">
    <source>
        <dbReference type="ARBA" id="ARBA00009865"/>
    </source>
</evidence>
<evidence type="ECO:0000313" key="9">
    <source>
        <dbReference type="EMBL" id="QJE02621.1"/>
    </source>
</evidence>
<keyword evidence="3 5" id="KW-0378">Hydrolase</keyword>
<dbReference type="Proteomes" id="UP000502415">
    <property type="component" value="Chromosome"/>
</dbReference>
<feature type="site" description="Important for catalytic activity, responsible for pKa modulation of the active site Glu and correct orientation of both the proton donor and substrate" evidence="7">
    <location>
        <position position="157"/>
    </location>
</feature>
<dbReference type="InterPro" id="IPR006710">
    <property type="entry name" value="Glyco_hydro_43"/>
</dbReference>
<dbReference type="Gene3D" id="2.115.10.20">
    <property type="entry name" value="Glycosyl hydrolase domain, family 43"/>
    <property type="match status" value="1"/>
</dbReference>
<dbReference type="InterPro" id="IPR050727">
    <property type="entry name" value="GH43_arabinanases"/>
</dbReference>
<evidence type="ECO:0000256" key="3">
    <source>
        <dbReference type="ARBA" id="ARBA00022801"/>
    </source>
</evidence>
<evidence type="ECO:0000313" key="10">
    <source>
        <dbReference type="Proteomes" id="UP000502415"/>
    </source>
</evidence>
<dbReference type="AlphaFoldDB" id="A0A7Z2ZUF4"/>
<dbReference type="GO" id="GO:0046558">
    <property type="term" value="F:arabinan endo-1,5-alpha-L-arabinosidase activity"/>
    <property type="evidence" value="ECO:0007669"/>
    <property type="project" value="InterPro"/>
</dbReference>
<evidence type="ECO:0000256" key="1">
    <source>
        <dbReference type="ARBA" id="ARBA00004834"/>
    </source>
</evidence>
<evidence type="ECO:0000256" key="8">
    <source>
        <dbReference type="SAM" id="SignalP"/>
    </source>
</evidence>
<dbReference type="GO" id="GO:0046556">
    <property type="term" value="F:alpha-L-arabinofuranosidase activity"/>
    <property type="evidence" value="ECO:0007669"/>
    <property type="project" value="UniProtKB-EC"/>
</dbReference>
<gene>
    <name evidence="9" type="ORF">HH212_23520</name>
</gene>
<dbReference type="InterPro" id="IPR016840">
    <property type="entry name" value="Glyco_hydro_43_endo_a_Ara-ase"/>
</dbReference>
<comment type="similarity">
    <text evidence="2 5">Belongs to the glycosyl hydrolase 43 family.</text>
</comment>
<comment type="catalytic activity">
    <reaction evidence="5">
        <text>Hydrolysis of terminal non-reducing alpha-L-arabinofuranoside residues in alpha-L-arabinosides.</text>
        <dbReference type="EC" id="3.2.1.55"/>
    </reaction>
</comment>
<evidence type="ECO:0000256" key="6">
    <source>
        <dbReference type="PIRSR" id="PIRSR026534-1"/>
    </source>
</evidence>
<keyword evidence="4 5" id="KW-0326">Glycosidase</keyword>
<evidence type="ECO:0000256" key="4">
    <source>
        <dbReference type="ARBA" id="ARBA00023295"/>
    </source>
</evidence>
<dbReference type="GO" id="GO:0031222">
    <property type="term" value="P:arabinan catabolic process"/>
    <property type="evidence" value="ECO:0007669"/>
    <property type="project" value="UniProtKB-UniPathway"/>
</dbReference>
<keyword evidence="8" id="KW-0732">Signal</keyword>
<dbReference type="RefSeq" id="WP_170204703.1">
    <property type="nucleotide sequence ID" value="NZ_CP051685.1"/>
</dbReference>
<feature type="active site" description="Proton donor" evidence="6">
    <location>
        <position position="206"/>
    </location>
</feature>
<dbReference type="SUPFAM" id="SSF75005">
    <property type="entry name" value="Arabinanase/levansucrase/invertase"/>
    <property type="match status" value="1"/>
</dbReference>
<feature type="chain" id="PRO_5030851058" description="Extracellular exo-alpha-(1-&gt;5)-L-arabinofuranosidase" evidence="8">
    <location>
        <begin position="30"/>
        <end position="313"/>
    </location>
</feature>
<feature type="active site" description="Proton acceptor" evidence="6">
    <location>
        <position position="42"/>
    </location>
</feature>